<dbReference type="AlphaFoldDB" id="A0A515D0A8"/>
<protein>
    <submittedName>
        <fullName evidence="1">Uncharacterized protein</fullName>
    </submittedName>
</protein>
<evidence type="ECO:0000313" key="1">
    <source>
        <dbReference type="EMBL" id="QDL33855.1"/>
    </source>
</evidence>
<dbReference type="Proteomes" id="UP000317572">
    <property type="component" value="Chromosome"/>
</dbReference>
<dbReference type="RefSeq" id="WP_142815923.1">
    <property type="nucleotide sequence ID" value="NZ_CP033893.1"/>
</dbReference>
<evidence type="ECO:0000313" key="2">
    <source>
        <dbReference type="Proteomes" id="UP000317572"/>
    </source>
</evidence>
<organism evidence="1 2">
    <name type="scientific">Serratia liquefaciens</name>
    <dbReference type="NCBI Taxonomy" id="614"/>
    <lineage>
        <taxon>Bacteria</taxon>
        <taxon>Pseudomonadati</taxon>
        <taxon>Pseudomonadota</taxon>
        <taxon>Gammaproteobacteria</taxon>
        <taxon>Enterobacterales</taxon>
        <taxon>Yersiniaceae</taxon>
        <taxon>Serratia</taxon>
    </lineage>
</organism>
<reference evidence="1 2" key="1">
    <citation type="submission" date="2018-11" db="EMBL/GenBank/DDBJ databases">
        <title>The first complete genome of Serratia liquefaciens isolated from metalophyte plant revel distinctness adaptive mechanisms in an extreme habitat.</title>
        <authorList>
            <person name="Caneschi W.L."/>
            <person name="Sanchez A.B."/>
            <person name="Felestrino E.B."/>
            <person name="Assis R.A.B."/>
            <person name="Lemes C.G.C."/>
            <person name="Cordeiro I.F."/>
            <person name="Fonseca N.P."/>
            <person name="Villa M."/>
            <person name="Vieira I.T."/>
            <person name="Moraes L.A."/>
            <person name="Kamino L.H.Y."/>
            <person name="do Carmo F."/>
            <person name="Garcia C.M."/>
            <person name="Almeida N.F."/>
            <person name="Silva R.S."/>
            <person name="Ferro J.A."/>
            <person name="Ferro M.I.T."/>
            <person name="Varani A.M."/>
            <person name="Ferreira R.M."/>
            <person name="dos Santos V.L."/>
            <person name="Silva U.C."/>
            <person name="Setubal J.C."/>
            <person name="Moreira L.M."/>
        </authorList>
    </citation>
    <scope>NUCLEOTIDE SEQUENCE [LARGE SCALE GENOMIC DNA]</scope>
    <source>
        <strain evidence="1 2">FG3</strain>
    </source>
</reference>
<sequence>MSLTFFAAANKVLKMYALRQERAIRNAPAHSPAEIYWACEMLESIAAAAAYAGSKEAVYLRAKAAAWSRTEITPELFVEEEAE</sequence>
<name>A0A515D0A8_SERLI</name>
<accession>A0A515D0A8</accession>
<dbReference type="EMBL" id="CP033893">
    <property type="protein sequence ID" value="QDL33855.1"/>
    <property type="molecule type" value="Genomic_DNA"/>
</dbReference>
<gene>
    <name evidence="1" type="ORF">EGO53_19555</name>
</gene>
<proteinExistence type="predicted"/>